<dbReference type="EMBL" id="JANIBM010000024">
    <property type="protein sequence ID" value="MCQ8182480.1"/>
    <property type="molecule type" value="Genomic_DNA"/>
</dbReference>
<dbReference type="Gene3D" id="3.40.50.2300">
    <property type="match status" value="1"/>
</dbReference>
<dbReference type="Pfam" id="PF01451">
    <property type="entry name" value="LMWPc"/>
    <property type="match status" value="1"/>
</dbReference>
<feature type="domain" description="Phosphotyrosine protein phosphatase I" evidence="2">
    <location>
        <begin position="6"/>
        <end position="142"/>
    </location>
</feature>
<dbReference type="PANTHER" id="PTHR43428">
    <property type="entry name" value="ARSENATE REDUCTASE"/>
    <property type="match status" value="1"/>
</dbReference>
<evidence type="ECO:0000259" key="2">
    <source>
        <dbReference type="SMART" id="SM00226"/>
    </source>
</evidence>
<dbReference type="SMART" id="SM00226">
    <property type="entry name" value="LMWPc"/>
    <property type="match status" value="1"/>
</dbReference>
<comment type="caution">
    <text evidence="3">The sequence shown here is derived from an EMBL/GenBank/DDBJ whole genome shotgun (WGS) entry which is preliminary data.</text>
</comment>
<evidence type="ECO:0000313" key="4">
    <source>
        <dbReference type="Proteomes" id="UP001524569"/>
    </source>
</evidence>
<proteinExistence type="predicted"/>
<feature type="non-terminal residue" evidence="3">
    <location>
        <position position="158"/>
    </location>
</feature>
<accession>A0ABT1ULD9</accession>
<dbReference type="InterPro" id="IPR036196">
    <property type="entry name" value="Ptyr_pPase_sf"/>
</dbReference>
<reference evidence="3 4" key="1">
    <citation type="submission" date="2022-07" db="EMBL/GenBank/DDBJ databases">
        <title>Methylomonas rivi sp. nov., Methylomonas rosea sp. nov., Methylomonas aureus sp. nov. and Methylomonas subterranea sp. nov., four novel methanotrophs isolated from a freshwater creek and the deep terrestrial subsurface.</title>
        <authorList>
            <person name="Abin C."/>
            <person name="Sankaranarayanan K."/>
            <person name="Garner C."/>
            <person name="Sindelar R."/>
            <person name="Kotary K."/>
            <person name="Garner R."/>
            <person name="Barclay S."/>
            <person name="Lawson P."/>
            <person name="Krumholz L."/>
        </authorList>
    </citation>
    <scope>NUCLEOTIDE SEQUENCE [LARGE SCALE GENOMIC DNA]</scope>
    <source>
        <strain evidence="3 4">SURF-1</strain>
    </source>
</reference>
<evidence type="ECO:0000256" key="1">
    <source>
        <dbReference type="ARBA" id="ARBA00022849"/>
    </source>
</evidence>
<dbReference type="CDD" id="cd16345">
    <property type="entry name" value="LMWP_ArsC"/>
    <property type="match status" value="1"/>
</dbReference>
<gene>
    <name evidence="3" type="ORF">NP603_15265</name>
</gene>
<keyword evidence="4" id="KW-1185">Reference proteome</keyword>
<dbReference type="SUPFAM" id="SSF52788">
    <property type="entry name" value="Phosphotyrosine protein phosphatases I"/>
    <property type="match status" value="1"/>
</dbReference>
<dbReference type="RefSeq" id="WP_256611794.1">
    <property type="nucleotide sequence ID" value="NZ_JANIBM010000024.1"/>
</dbReference>
<protein>
    <submittedName>
        <fullName evidence="3">Arsenate reductase ArsC</fullName>
    </submittedName>
</protein>
<evidence type="ECO:0000313" key="3">
    <source>
        <dbReference type="EMBL" id="MCQ8182480.1"/>
    </source>
</evidence>
<dbReference type="Proteomes" id="UP001524569">
    <property type="component" value="Unassembled WGS sequence"/>
</dbReference>
<name>A0ABT1ULD9_9GAMM</name>
<organism evidence="3 4">
    <name type="scientific">Methylomonas aurea</name>
    <dbReference type="NCBI Taxonomy" id="2952224"/>
    <lineage>
        <taxon>Bacteria</taxon>
        <taxon>Pseudomonadati</taxon>
        <taxon>Pseudomonadota</taxon>
        <taxon>Gammaproteobacteria</taxon>
        <taxon>Methylococcales</taxon>
        <taxon>Methylococcaceae</taxon>
        <taxon>Methylomonas</taxon>
    </lineage>
</organism>
<keyword evidence="1" id="KW-0059">Arsenical resistance</keyword>
<dbReference type="InterPro" id="IPR023485">
    <property type="entry name" value="Ptyr_pPase"/>
</dbReference>
<dbReference type="PANTHER" id="PTHR43428:SF1">
    <property type="entry name" value="ARSENATE REDUCTASE"/>
    <property type="match status" value="1"/>
</dbReference>
<sequence>MPERIATVLFLCTANSARSIMAEAILNRVGSGRFQAFSAGSEPAGSVHPLTIELLEQLGYDTRPLRSKHWSEFSGAEAPLDFVFTVCDKAAGEPCPVWPKRARAHWGVPDPALLYGSEQQRKKLFFEVYSLLKRRIELLCALPLPTLDTLTLTQRIDE</sequence>